<evidence type="ECO:0000313" key="3">
    <source>
        <dbReference type="Proteomes" id="UP001271640"/>
    </source>
</evidence>
<dbReference type="EMBL" id="VCDP01000031">
    <property type="protein sequence ID" value="MDX7999395.1"/>
    <property type="molecule type" value="Genomic_DNA"/>
</dbReference>
<name>A0ABU4SLA8_9GAMM</name>
<gene>
    <name evidence="2" type="ORF">FE394_09310</name>
</gene>
<proteinExistence type="predicted"/>
<evidence type="ECO:0000313" key="2">
    <source>
        <dbReference type="EMBL" id="MDX7999395.1"/>
    </source>
</evidence>
<keyword evidence="1" id="KW-0472">Membrane</keyword>
<protein>
    <submittedName>
        <fullName evidence="2">Uncharacterized protein</fullName>
    </submittedName>
</protein>
<accession>A0ABU4SLA8</accession>
<keyword evidence="3" id="KW-1185">Reference proteome</keyword>
<feature type="transmembrane region" description="Helical" evidence="1">
    <location>
        <begin position="12"/>
        <end position="31"/>
    </location>
</feature>
<evidence type="ECO:0000256" key="1">
    <source>
        <dbReference type="SAM" id="Phobius"/>
    </source>
</evidence>
<sequence>MNGYFKNHFLKINHPIGFLWVSILLCAYMLFSVSASGKTDMEYKYLLSFNTNRSFCLVRINGMMAMDNSNSANGTQSSGINSTAFLENGSNTMDILFGGISFEEELYPESWCEATLKKVSAHSIEGETISHIKLVVDKDGNAATEESLRNISNEKAGFDLAGMSTVPAERSLFVAKKIYTINGLPDWMWTKAQSVTEKDLPLIKSFYQEIINSFAQKDLDKIWKMSQPAWEEWAIADNSTARIFFDSMRFEGKIDSDRYTVRTEPEWNNFKLISYKNGRLFRLEEGAYGRSPILFDNKENGNTATYSPYLSIINGKVVIAR</sequence>
<keyword evidence="1" id="KW-0812">Transmembrane</keyword>
<reference evidence="3" key="1">
    <citation type="journal article" date="2024" name="Toxins">
        <title>Genome Sequence Analysis of Native Xenorhabdus Strains Isolated from Entomopathogenic Nematodes in Argentina.</title>
        <authorList>
            <person name="Palma L."/>
            <person name="Frizzo L."/>
            <person name="Kaiser S."/>
            <person name="Berry C."/>
            <person name="Caballero P."/>
            <person name="Bode H.B."/>
            <person name="Del Valle E.E."/>
        </authorList>
    </citation>
    <scope>NUCLEOTIDE SEQUENCE [LARGE SCALE GENOMIC DNA]</scope>
    <source>
        <strain evidence="3">Reich</strain>
    </source>
</reference>
<organism evidence="2 3">
    <name type="scientific">Xenorhabdus littoralis</name>
    <dbReference type="NCBI Taxonomy" id="2582835"/>
    <lineage>
        <taxon>Bacteria</taxon>
        <taxon>Pseudomonadati</taxon>
        <taxon>Pseudomonadota</taxon>
        <taxon>Gammaproteobacteria</taxon>
        <taxon>Enterobacterales</taxon>
        <taxon>Morganellaceae</taxon>
        <taxon>Xenorhabdus</taxon>
    </lineage>
</organism>
<dbReference type="Proteomes" id="UP001271640">
    <property type="component" value="Unassembled WGS sequence"/>
</dbReference>
<keyword evidence="1" id="KW-1133">Transmembrane helix</keyword>
<comment type="caution">
    <text evidence="2">The sequence shown here is derived from an EMBL/GenBank/DDBJ whole genome shotgun (WGS) entry which is preliminary data.</text>
</comment>